<name>A0A6P0HG78_9ACTN</name>
<protein>
    <submittedName>
        <fullName evidence="2">Uncharacterized protein</fullName>
    </submittedName>
</protein>
<evidence type="ECO:0000313" key="3">
    <source>
        <dbReference type="Proteomes" id="UP000468687"/>
    </source>
</evidence>
<keyword evidence="3" id="KW-1185">Reference proteome</keyword>
<comment type="caution">
    <text evidence="2">The sequence shown here is derived from an EMBL/GenBank/DDBJ whole genome shotgun (WGS) entry which is preliminary data.</text>
</comment>
<organism evidence="2 3">
    <name type="scientific">Nocardioides zeae</name>
    <dbReference type="NCBI Taxonomy" id="1457234"/>
    <lineage>
        <taxon>Bacteria</taxon>
        <taxon>Bacillati</taxon>
        <taxon>Actinomycetota</taxon>
        <taxon>Actinomycetes</taxon>
        <taxon>Propionibacteriales</taxon>
        <taxon>Nocardioidaceae</taxon>
        <taxon>Nocardioides</taxon>
    </lineage>
</organism>
<evidence type="ECO:0000313" key="2">
    <source>
        <dbReference type="EMBL" id="NEN77571.1"/>
    </source>
</evidence>
<reference evidence="2 3" key="1">
    <citation type="journal article" date="2014" name="Int. J. Syst. Evol. Microbiol.">
        <title>Nocardioides zeae sp. nov., isolated from the stem of Zea mays.</title>
        <authorList>
            <person name="Glaeser S.P."/>
            <person name="McInroy J.A."/>
            <person name="Busse H.J."/>
            <person name="Kampfer P."/>
        </authorList>
    </citation>
    <scope>NUCLEOTIDE SEQUENCE [LARGE SCALE GENOMIC DNA]</scope>
    <source>
        <strain evidence="2 3">JCM 30728</strain>
    </source>
</reference>
<evidence type="ECO:0000256" key="1">
    <source>
        <dbReference type="SAM" id="MobiDB-lite"/>
    </source>
</evidence>
<feature type="compositionally biased region" description="Basic and acidic residues" evidence="1">
    <location>
        <begin position="1"/>
        <end position="20"/>
    </location>
</feature>
<dbReference type="EMBL" id="JAAGXA010000002">
    <property type="protein sequence ID" value="NEN77571.1"/>
    <property type="molecule type" value="Genomic_DNA"/>
</dbReference>
<proteinExistence type="predicted"/>
<accession>A0A6P0HG78</accession>
<dbReference type="RefSeq" id="WP_163770908.1">
    <property type="nucleotide sequence ID" value="NZ_JAAGXA010000002.1"/>
</dbReference>
<dbReference type="AlphaFoldDB" id="A0A6P0HG78"/>
<dbReference type="Proteomes" id="UP000468687">
    <property type="component" value="Unassembled WGS sequence"/>
</dbReference>
<feature type="region of interest" description="Disordered" evidence="1">
    <location>
        <begin position="1"/>
        <end position="43"/>
    </location>
</feature>
<sequence>MSHLWPEDPFHEPRHDHDHAPPPWEVGTRPPGDGDGLLLSHGGPLPGDRVTHLVLVDGRLVDVWSTGVVGTPWEHLARTFDRERRPPVPRVPAPGPVPAPPHEQVLAWLDAVVGGREALLALDAEPSAGDAEPPSGLVPAVVERRAVVRDLVAAVAEEAFDDDVAATLLLVVDRLAREEPDLLTGAFSALQVAGGVCWLVGRANALFTGGVTQTTVRDLLGLASPLTTSGQAVRRALGVAWPEVSPPPSWTGGRLLTTGRPEVLTRRVRRQLVRSRDRALAELERLRREQATPDASADAA</sequence>
<gene>
    <name evidence="2" type="ORF">G3T38_04695</name>
</gene>